<dbReference type="RefSeq" id="WP_061487563.1">
    <property type="nucleotide sequence ID" value="NZ_LHZT01000104.1"/>
</dbReference>
<name>A0A149U2E2_9PROT</name>
<proteinExistence type="predicted"/>
<gene>
    <name evidence="1" type="ORF">AD947_03975</name>
</gene>
<dbReference type="Proteomes" id="UP000075411">
    <property type="component" value="Unassembled WGS sequence"/>
</dbReference>
<dbReference type="Pfam" id="PF06864">
    <property type="entry name" value="PAP_PilO"/>
    <property type="match status" value="1"/>
</dbReference>
<evidence type="ECO:0008006" key="3">
    <source>
        <dbReference type="Google" id="ProtNLM"/>
    </source>
</evidence>
<dbReference type="OrthoDB" id="7216840at2"/>
<comment type="caution">
    <text evidence="1">The sequence shown here is derived from an EMBL/GenBank/DDBJ whole genome shotgun (WGS) entry which is preliminary data.</text>
</comment>
<dbReference type="AlphaFoldDB" id="A0A149U2E2"/>
<dbReference type="PATRIC" id="fig|104102.12.peg.3352"/>
<dbReference type="InterPro" id="IPR009663">
    <property type="entry name" value="PAP_PilO"/>
</dbReference>
<dbReference type="EMBL" id="LHZT01000104">
    <property type="protein sequence ID" value="KXV59527.1"/>
    <property type="molecule type" value="Genomic_DNA"/>
</dbReference>
<accession>A0A149U2E2</accession>
<sequence>MAFFIRGDRRIWCGDLWWRAYERRPSVLTLRREALSLGAHYTVRSRALPGLIGFLAAEKLDPREPFHSLMVAVAEKYGPRYYGEYEVGIDQIWVIATDDEGRPLPGSDGVYSEEAVEAVRTGFEGFVFERRDLLSIEQFEALQADLPDAPLVVRSISLRPYYLAGALALALLLVAGEGLHLYRLHQTEVARQLAREALLRSQQRLARAQAPREIPPGEWVDACIAAVPEATFVHGWVMAQLVCHDDTLLVTWTRRGGALSDAPSGDIVRNGEAVESPIPLRYAPSRSMPADPAFGERALFGILQTAGVASQINRATITLMVGNRKVPTLNTHAVFIWPGTPRDLPWDRFSGLRVIEMKRTVLADQASPGGWQFRVAFSHPLLPTPKQERHS</sequence>
<reference evidence="1 2" key="1">
    <citation type="submission" date="2015-06" db="EMBL/GenBank/DDBJ databases">
        <title>Improved classification and identification of acetic acid bacteria using matrix-assisted laser desorption/ionization time-of-flight mass spectrometry; Gluconobacter nephelii and Gluconobacter uchimurae are later heterotypic synonyms of Gluconobacter japonicus and Gluconobacter oxydans, respectively.</title>
        <authorList>
            <person name="Li L."/>
            <person name="Cleenwerck I."/>
            <person name="De Vuyst L."/>
            <person name="Vandamme P."/>
        </authorList>
    </citation>
    <scope>NUCLEOTIDE SEQUENCE [LARGE SCALE GENOMIC DNA]</scope>
    <source>
        <strain evidence="1 2">LMG 1663</strain>
    </source>
</reference>
<organism evidence="1 2">
    <name type="scientific">Acetobacter tropicalis</name>
    <dbReference type="NCBI Taxonomy" id="104102"/>
    <lineage>
        <taxon>Bacteria</taxon>
        <taxon>Pseudomonadati</taxon>
        <taxon>Pseudomonadota</taxon>
        <taxon>Alphaproteobacteria</taxon>
        <taxon>Acetobacterales</taxon>
        <taxon>Acetobacteraceae</taxon>
        <taxon>Acetobacter</taxon>
    </lineage>
</organism>
<evidence type="ECO:0000313" key="2">
    <source>
        <dbReference type="Proteomes" id="UP000075411"/>
    </source>
</evidence>
<evidence type="ECO:0000313" key="1">
    <source>
        <dbReference type="EMBL" id="KXV59527.1"/>
    </source>
</evidence>
<protein>
    <recommendedName>
        <fullName evidence="3">Pilin accessory protein (PilO)</fullName>
    </recommendedName>
</protein>